<comment type="similarity">
    <text evidence="1 4">Belongs to the glycosyl hydrolase 32 family.</text>
</comment>
<proteinExistence type="inferred from homology"/>
<protein>
    <submittedName>
        <fullName evidence="8">Glycoside hydrolase family 32 protein</fullName>
    </submittedName>
</protein>
<name>A0A4Q9BAT0_9BACT</name>
<keyword evidence="2 4" id="KW-0378">Hydrolase</keyword>
<dbReference type="InterPro" id="IPR013320">
    <property type="entry name" value="ConA-like_dom_sf"/>
</dbReference>
<dbReference type="InterPro" id="IPR013148">
    <property type="entry name" value="Glyco_hydro_32_N"/>
</dbReference>
<feature type="domain" description="Glycosyl hydrolase family 32 N-terminal" evidence="6">
    <location>
        <begin position="38"/>
        <end position="336"/>
    </location>
</feature>
<dbReference type="Gene3D" id="2.60.120.560">
    <property type="entry name" value="Exo-inulinase, domain 1"/>
    <property type="match status" value="1"/>
</dbReference>
<dbReference type="Pfam" id="PF08244">
    <property type="entry name" value="Glyco_hydro_32C"/>
    <property type="match status" value="1"/>
</dbReference>
<dbReference type="SUPFAM" id="SSF75005">
    <property type="entry name" value="Arabinanase/levansucrase/invertase"/>
    <property type="match status" value="1"/>
</dbReference>
<dbReference type="Pfam" id="PF00251">
    <property type="entry name" value="Glyco_hydro_32N"/>
    <property type="match status" value="1"/>
</dbReference>
<gene>
    <name evidence="8" type="ORF">EWU20_05905</name>
</gene>
<dbReference type="EMBL" id="SEWY01000003">
    <property type="protein sequence ID" value="TBH72907.1"/>
    <property type="molecule type" value="Genomic_DNA"/>
</dbReference>
<dbReference type="SUPFAM" id="SSF49899">
    <property type="entry name" value="Concanavalin A-like lectins/glucanases"/>
    <property type="match status" value="1"/>
</dbReference>
<dbReference type="InterPro" id="IPR023296">
    <property type="entry name" value="Glyco_hydro_beta-prop_sf"/>
</dbReference>
<feature type="domain" description="Glycosyl hydrolase family 32 C-terminal" evidence="7">
    <location>
        <begin position="365"/>
        <end position="500"/>
    </location>
</feature>
<dbReference type="Proteomes" id="UP000293583">
    <property type="component" value="Unassembled WGS sequence"/>
</dbReference>
<organism evidence="8 9">
    <name type="scientific">Aquirufa antheringensis</name>
    <dbReference type="NCBI Taxonomy" id="2516559"/>
    <lineage>
        <taxon>Bacteria</taxon>
        <taxon>Pseudomonadati</taxon>
        <taxon>Bacteroidota</taxon>
        <taxon>Cytophagia</taxon>
        <taxon>Cytophagales</taxon>
        <taxon>Flectobacillaceae</taxon>
        <taxon>Aquirufa</taxon>
    </lineage>
</organism>
<keyword evidence="3 4" id="KW-0326">Glycosidase</keyword>
<evidence type="ECO:0000259" key="7">
    <source>
        <dbReference type="Pfam" id="PF08244"/>
    </source>
</evidence>
<dbReference type="InterPro" id="IPR013189">
    <property type="entry name" value="Glyco_hydro_32_C"/>
</dbReference>
<dbReference type="GO" id="GO:0005987">
    <property type="term" value="P:sucrose catabolic process"/>
    <property type="evidence" value="ECO:0007669"/>
    <property type="project" value="TreeGrafter"/>
</dbReference>
<dbReference type="AlphaFoldDB" id="A0A4Q9BAT0"/>
<evidence type="ECO:0000256" key="2">
    <source>
        <dbReference type="ARBA" id="ARBA00022801"/>
    </source>
</evidence>
<dbReference type="PANTHER" id="PTHR42800:SF1">
    <property type="entry name" value="EXOINULINASE INUD (AFU_ORTHOLOGUE AFUA_5G00480)"/>
    <property type="match status" value="1"/>
</dbReference>
<evidence type="ECO:0000256" key="3">
    <source>
        <dbReference type="ARBA" id="ARBA00023295"/>
    </source>
</evidence>
<evidence type="ECO:0000256" key="1">
    <source>
        <dbReference type="ARBA" id="ARBA00009902"/>
    </source>
</evidence>
<dbReference type="Gene3D" id="2.115.10.20">
    <property type="entry name" value="Glycosyl hydrolase domain, family 43"/>
    <property type="match status" value="1"/>
</dbReference>
<feature type="signal peptide" evidence="5">
    <location>
        <begin position="1"/>
        <end position="26"/>
    </location>
</feature>
<dbReference type="GO" id="GO:0005737">
    <property type="term" value="C:cytoplasm"/>
    <property type="evidence" value="ECO:0007669"/>
    <property type="project" value="TreeGrafter"/>
</dbReference>
<keyword evidence="9" id="KW-1185">Reference proteome</keyword>
<accession>A0A4Q9BAT0</accession>
<keyword evidence="5" id="KW-0732">Signal</keyword>
<feature type="chain" id="PRO_5020294257" evidence="5">
    <location>
        <begin position="27"/>
        <end position="502"/>
    </location>
</feature>
<reference evidence="8 9" key="1">
    <citation type="submission" date="2019-02" db="EMBL/GenBank/DDBJ databases">
        <title>Genome of a new Bacteroidetes strain.</title>
        <authorList>
            <person name="Pitt A."/>
        </authorList>
    </citation>
    <scope>NUCLEOTIDE SEQUENCE [LARGE SCALE GENOMIC DNA]</scope>
    <source>
        <strain evidence="8 9">103A-SOEBACH</strain>
    </source>
</reference>
<dbReference type="CDD" id="cd18622">
    <property type="entry name" value="GH32_Inu-like"/>
    <property type="match status" value="1"/>
</dbReference>
<evidence type="ECO:0000313" key="9">
    <source>
        <dbReference type="Proteomes" id="UP000293583"/>
    </source>
</evidence>
<dbReference type="InterPro" id="IPR001362">
    <property type="entry name" value="Glyco_hydro_32"/>
</dbReference>
<evidence type="ECO:0000313" key="8">
    <source>
        <dbReference type="EMBL" id="TBH72907.1"/>
    </source>
</evidence>
<evidence type="ECO:0000256" key="4">
    <source>
        <dbReference type="RuleBase" id="RU362110"/>
    </source>
</evidence>
<dbReference type="SMART" id="SM00640">
    <property type="entry name" value="Glyco_32"/>
    <property type="match status" value="1"/>
</dbReference>
<dbReference type="GO" id="GO:0004575">
    <property type="term" value="F:sucrose alpha-glucosidase activity"/>
    <property type="evidence" value="ECO:0007669"/>
    <property type="project" value="TreeGrafter"/>
</dbReference>
<evidence type="ECO:0000259" key="6">
    <source>
        <dbReference type="Pfam" id="PF00251"/>
    </source>
</evidence>
<sequence>MLIISKLMKIKSTLFILTLLAFNTLAQQSTEQWRPAIHFSPKKNWTNDPNGLIYINGNYHLFFQHNPQGNEWGNMSWGHAKSKDLLHWEELPLAIPHGKEYIFSGCVVYDKDHVSVLGDPSKPLLIAIYTADYPNTLQEQHLAFSNDEGLTWTKYAQNPVLSINLKDFRDPNIIYHGPSKQFVMTVVKPWEYTAQFYGSKDLIHWSLLSEFGPQGDVDMIWECPSLLELPVENSKEKKWVLALSSQGPYKKAVGMQYFVGNFDGKTFTNDAPKEQVNYVDYGRDFYAAIPFYNTANTETFWLGWMLSWSYAKEQPTFPWKGQMSLARTLSLVRTSQGLKLKQVLKPDLTKMKPSFEAKNLVLKGSKTLSGMKFLQSKTYVIELKVDAANAKQWGIELGDEAKQNPELTRIGFDEKSQDWFIDRRLSGEIPAPGFDVIQSAPFVAGEDKVMQLVVDRSTIELLAQDGLVAISSLRFPKKKETVRLVSLGGELRIKELRIWEVK</sequence>
<comment type="caution">
    <text evidence="8">The sequence shown here is derived from an EMBL/GenBank/DDBJ whole genome shotgun (WGS) entry which is preliminary data.</text>
</comment>
<dbReference type="PANTHER" id="PTHR42800">
    <property type="entry name" value="EXOINULINASE INUD (AFU_ORTHOLOGUE AFUA_5G00480)"/>
    <property type="match status" value="1"/>
</dbReference>
<evidence type="ECO:0000256" key="5">
    <source>
        <dbReference type="SAM" id="SignalP"/>
    </source>
</evidence>